<evidence type="ECO:0000313" key="2">
    <source>
        <dbReference type="Proteomes" id="UP000307378"/>
    </source>
</evidence>
<evidence type="ECO:0000313" key="1">
    <source>
        <dbReference type="EMBL" id="THV32947.1"/>
    </source>
</evidence>
<dbReference type="Proteomes" id="UP000307378">
    <property type="component" value="Unassembled WGS sequence"/>
</dbReference>
<sequence length="133" mass="15232">MSLRHLFSRRLLFLVCLLHLSFDLVVVLLEHHGVEFWDREEEEFDVVAAGDVLQLADRANVLQGDWLRAVRPDLTLPVQKGENVPDPREVWEQFSFGIGIVCELAGDVAFFLELFAEGQLLGVWPELLLQEFS</sequence>
<gene>
    <name evidence="1" type="ORF">FAA86_18830</name>
</gene>
<reference evidence="1 2" key="1">
    <citation type="submission" date="2019-04" db="EMBL/GenBank/DDBJ databases">
        <title>genome sequence of strain W3.</title>
        <authorList>
            <person name="Gao J."/>
            <person name="Sun J."/>
        </authorList>
    </citation>
    <scope>NUCLEOTIDE SEQUENCE [LARGE SCALE GENOMIC DNA]</scope>
    <source>
        <strain evidence="1 2">W3</strain>
    </source>
</reference>
<name>A0A4S8PPS6_9HYPH</name>
<dbReference type="RefSeq" id="WP_136542653.1">
    <property type="nucleotide sequence ID" value="NZ_STGU01000012.1"/>
</dbReference>
<protein>
    <submittedName>
        <fullName evidence="1">Uncharacterized protein</fullName>
    </submittedName>
</protein>
<comment type="caution">
    <text evidence="1">The sequence shown here is derived from an EMBL/GenBank/DDBJ whole genome shotgun (WGS) entry which is preliminary data.</text>
</comment>
<dbReference type="EMBL" id="STGU01000012">
    <property type="protein sequence ID" value="THV32947.1"/>
    <property type="molecule type" value="Genomic_DNA"/>
</dbReference>
<organism evidence="1 2">
    <name type="scientific">Rhizobium rosettiformans W3</name>
    <dbReference type="NCBI Taxonomy" id="538378"/>
    <lineage>
        <taxon>Bacteria</taxon>
        <taxon>Pseudomonadati</taxon>
        <taxon>Pseudomonadota</taxon>
        <taxon>Alphaproteobacteria</taxon>
        <taxon>Hyphomicrobiales</taxon>
        <taxon>Rhizobiaceae</taxon>
        <taxon>Rhizobium/Agrobacterium group</taxon>
        <taxon>Rhizobium</taxon>
    </lineage>
</organism>
<dbReference type="AlphaFoldDB" id="A0A4S8PPS6"/>
<accession>A0A4S8PPS6</accession>
<proteinExistence type="predicted"/>